<organism evidence="1">
    <name type="scientific">viral metagenome</name>
    <dbReference type="NCBI Taxonomy" id="1070528"/>
    <lineage>
        <taxon>unclassified sequences</taxon>
        <taxon>metagenomes</taxon>
        <taxon>organismal metagenomes</taxon>
    </lineage>
</organism>
<dbReference type="AlphaFoldDB" id="A0A6C0AVG8"/>
<dbReference type="EMBL" id="MN738763">
    <property type="protein sequence ID" value="QHS83748.1"/>
    <property type="molecule type" value="Genomic_DNA"/>
</dbReference>
<dbReference type="Gene3D" id="3.40.50.300">
    <property type="entry name" value="P-loop containing nucleotide triphosphate hydrolases"/>
    <property type="match status" value="1"/>
</dbReference>
<sequence length="205" mass="23452">MAKQELLVSVLKNIVSQGKFPHFHFCGPHSDDVLDVVNEVISDHYDNKSMIMQIHILDNISESHLVQMITAFCNLQPVVADNDTKPKVIIIHQQNESLNDNFVHFLEDRMSEKRVKFVFLTASMHVVPAVLLNKMVSFTIHPKSNTKTKGTCVDSGDVFYKLINTNTDNHTYADTIIQWSQLHTLSIPTIIYDTWYENILKLANN</sequence>
<dbReference type="InterPro" id="IPR027417">
    <property type="entry name" value="P-loop_NTPase"/>
</dbReference>
<reference evidence="1" key="1">
    <citation type="journal article" date="2020" name="Nature">
        <title>Giant virus diversity and host interactions through global metagenomics.</title>
        <authorList>
            <person name="Schulz F."/>
            <person name="Roux S."/>
            <person name="Paez-Espino D."/>
            <person name="Jungbluth S."/>
            <person name="Walsh D.A."/>
            <person name="Denef V.J."/>
            <person name="McMahon K.D."/>
            <person name="Konstantinidis K.T."/>
            <person name="Eloe-Fadrosh E.A."/>
            <person name="Kyrpides N.C."/>
            <person name="Woyke T."/>
        </authorList>
    </citation>
    <scope>NUCLEOTIDE SEQUENCE</scope>
    <source>
        <strain evidence="1">GVMAG-S-ERX555961-36</strain>
    </source>
</reference>
<proteinExistence type="predicted"/>
<protein>
    <recommendedName>
        <fullName evidence="2">DNA polymerase III delta N-terminal domain-containing protein</fullName>
    </recommendedName>
</protein>
<name>A0A6C0AVG8_9ZZZZ</name>
<accession>A0A6C0AVG8</accession>
<evidence type="ECO:0008006" key="2">
    <source>
        <dbReference type="Google" id="ProtNLM"/>
    </source>
</evidence>
<evidence type="ECO:0000313" key="1">
    <source>
        <dbReference type="EMBL" id="QHS83748.1"/>
    </source>
</evidence>